<proteinExistence type="predicted"/>
<gene>
    <name evidence="1" type="ORF">BALG_00908</name>
</gene>
<dbReference type="EMBL" id="EQ999546">
    <property type="protein sequence ID" value="EEZ30789.1"/>
    <property type="molecule type" value="Genomic_DNA"/>
</dbReference>
<name>A0A0E1X3F7_9HYPH</name>
<protein>
    <submittedName>
        <fullName evidence="1">Uncharacterized protein</fullName>
    </submittedName>
</protein>
<dbReference type="Proteomes" id="UP000004659">
    <property type="component" value="Unassembled WGS sequence"/>
</dbReference>
<dbReference type="AlphaFoldDB" id="A0A0E1X3F7"/>
<organism evidence="1">
    <name type="scientific">Brucella pinnipedialis M292/94/1</name>
    <dbReference type="NCBI Taxonomy" id="520462"/>
    <lineage>
        <taxon>Bacteria</taxon>
        <taxon>Pseudomonadati</taxon>
        <taxon>Pseudomonadota</taxon>
        <taxon>Alphaproteobacteria</taxon>
        <taxon>Hyphomicrobiales</taxon>
        <taxon>Brucellaceae</taxon>
        <taxon>Brucella/Ochrobactrum group</taxon>
        <taxon>Brucella</taxon>
    </lineage>
</organism>
<reference evidence="1" key="1">
    <citation type="submission" date="2009-01" db="EMBL/GenBank/DDBJ databases">
        <title>The Genome Sequence of Brucella pinnipedialis M292/94/1.</title>
        <authorList>
            <consortium name="The Broad Institute Genome Sequencing Platform"/>
            <person name="Ward D."/>
            <person name="Young S.K."/>
            <person name="Kodira C.D."/>
            <person name="Zeng Q."/>
            <person name="Koehrsen M."/>
            <person name="Alvarado L."/>
            <person name="Berlin A."/>
            <person name="Borenstein D."/>
            <person name="Chen Z."/>
            <person name="Engels R."/>
            <person name="Freedman E."/>
            <person name="Gellesch M."/>
            <person name="Goldberg J."/>
            <person name="Griggs A."/>
            <person name="Gujja S."/>
            <person name="Heiman D."/>
            <person name="Hepburn T."/>
            <person name="Howarth C."/>
            <person name="Jen D."/>
            <person name="Larson L."/>
            <person name="Lewis B."/>
            <person name="Mehta T."/>
            <person name="Park D."/>
            <person name="Pearson M."/>
            <person name="Roberts A."/>
            <person name="Saif S."/>
            <person name="Shea T."/>
            <person name="Shenoy N."/>
            <person name="Sisk P."/>
            <person name="Stolte C."/>
            <person name="Sykes S."/>
            <person name="Walk T."/>
            <person name="White J."/>
            <person name="Yandava C."/>
            <person name="Whatmore A.M."/>
            <person name="Perrett L.L."/>
            <person name="O'Callaghan D."/>
            <person name="Nusbaum C."/>
            <person name="Galagan J."/>
            <person name="Birren B."/>
        </authorList>
    </citation>
    <scope>NUCLEOTIDE SEQUENCE [LARGE SCALE GENOMIC DNA]</scope>
    <source>
        <strain evidence="1">M292/94/1</strain>
    </source>
</reference>
<dbReference type="HOGENOM" id="CLU_2631264_0_0_5"/>
<accession>A0A0E1X3F7</accession>
<evidence type="ECO:0000313" key="1">
    <source>
        <dbReference type="EMBL" id="EEZ30789.1"/>
    </source>
</evidence>
<sequence length="96" mass="10861">MGFSENFGFGRKAGGNRMITIGRIGMVRIGAKRALQTAMMKLKIAPSASPETRLRLRLRKLMRGAERMLLQRLKRMNSGFIAAPTIRDSRHFGRNE</sequence>